<dbReference type="Proteomes" id="UP000050741">
    <property type="component" value="Unassembled WGS sequence"/>
</dbReference>
<organism evidence="1 2">
    <name type="scientific">Globodera pallida</name>
    <name type="common">Potato cyst nematode worm</name>
    <name type="synonym">Heterodera pallida</name>
    <dbReference type="NCBI Taxonomy" id="36090"/>
    <lineage>
        <taxon>Eukaryota</taxon>
        <taxon>Metazoa</taxon>
        <taxon>Ecdysozoa</taxon>
        <taxon>Nematoda</taxon>
        <taxon>Chromadorea</taxon>
        <taxon>Rhabditida</taxon>
        <taxon>Tylenchina</taxon>
        <taxon>Tylenchomorpha</taxon>
        <taxon>Tylenchoidea</taxon>
        <taxon>Heteroderidae</taxon>
        <taxon>Heteroderinae</taxon>
        <taxon>Globodera</taxon>
    </lineage>
</organism>
<name>A0A183C674_GLOPA</name>
<evidence type="ECO:0000313" key="2">
    <source>
        <dbReference type="WBParaSite" id="GPLIN_000836900"/>
    </source>
</evidence>
<reference evidence="2" key="2">
    <citation type="submission" date="2016-06" db="UniProtKB">
        <authorList>
            <consortium name="WormBaseParasite"/>
        </authorList>
    </citation>
    <scope>IDENTIFICATION</scope>
</reference>
<sequence length="109" mass="12340">MSDNESESEQQQQMEKIFICDDVWYGVFAFLDPVELGLKMALISDRLDVLVDVHFKSRKWSLDWMEIVCESGGNSAKIVNLSGEQLPIPQGPIPGQVIGFKLISIWIIK</sequence>
<protein>
    <submittedName>
        <fullName evidence="2">TFIIIC_sub6 domain-containing protein</fullName>
    </submittedName>
</protein>
<accession>A0A183C674</accession>
<proteinExistence type="predicted"/>
<keyword evidence="1" id="KW-1185">Reference proteome</keyword>
<dbReference type="AlphaFoldDB" id="A0A183C674"/>
<dbReference type="WBParaSite" id="GPLIN_000836900">
    <property type="protein sequence ID" value="GPLIN_000836900"/>
    <property type="gene ID" value="GPLIN_000836900"/>
</dbReference>
<evidence type="ECO:0000313" key="1">
    <source>
        <dbReference type="Proteomes" id="UP000050741"/>
    </source>
</evidence>
<reference evidence="1" key="1">
    <citation type="submission" date="2014-05" db="EMBL/GenBank/DDBJ databases">
        <title>The genome and life-stage specific transcriptomes of Globodera pallida elucidate key aspects of plant parasitism by a cyst nematode.</title>
        <authorList>
            <person name="Cotton J.A."/>
            <person name="Lilley C.J."/>
            <person name="Jones L.M."/>
            <person name="Kikuchi T."/>
            <person name="Reid A.J."/>
            <person name="Thorpe P."/>
            <person name="Tsai I.J."/>
            <person name="Beasley H."/>
            <person name="Blok V."/>
            <person name="Cock P.J.A."/>
            <person name="Van den Akker S.E."/>
            <person name="Holroyd N."/>
            <person name="Hunt M."/>
            <person name="Mantelin S."/>
            <person name="Naghra H."/>
            <person name="Pain A."/>
            <person name="Palomares-Rius J.E."/>
            <person name="Zarowiecki M."/>
            <person name="Berriman M."/>
            <person name="Jones J.T."/>
            <person name="Urwin P.E."/>
        </authorList>
    </citation>
    <scope>NUCLEOTIDE SEQUENCE [LARGE SCALE GENOMIC DNA]</scope>
    <source>
        <strain evidence="1">Lindley</strain>
    </source>
</reference>